<dbReference type="AlphaFoldDB" id="A0A915PU34"/>
<proteinExistence type="predicted"/>
<sequence length="380" mass="44872">MTGNDIIQDQISAVRVSSCTDCTARINLLFPEKEELEYLKQFNHLFWLRDIIPNKFVFGTYDNSEKFVVPHENIIIYRMINSSNGDYVRFIGHEGLRAAYGLHAVKKHVFTREIWIPVSKSEFHWKWKQGRFLECIRLNISKGQDSPVIPDSYVDNMAIFRDFLEYYRATPFLFSGTLLGWYRECSFIKDTTDVDMAMRITSLDPVMLKHMEKSSEFKLHWILGKVNDSLEVSIYSGNIKIDLFFLYENKDSAWVGGMMVTERKKLRWFYPPIMQICTGDLLGRLFHVPCNVEEILEAEYGNWRVPHPTANFIWYKSHKNIHEAGYWSKNDWNDVAVFILIRKQVKEYDVRGKRDFYTLQVNDRLLYVRVTDRPFTGTVI</sequence>
<accession>A0A915PU34</accession>
<keyword evidence="4" id="KW-0472">Membrane</keyword>
<organism evidence="5 6">
    <name type="scientific">Setaria digitata</name>
    <dbReference type="NCBI Taxonomy" id="48799"/>
    <lineage>
        <taxon>Eukaryota</taxon>
        <taxon>Metazoa</taxon>
        <taxon>Ecdysozoa</taxon>
        <taxon>Nematoda</taxon>
        <taxon>Chromadorea</taxon>
        <taxon>Rhabditida</taxon>
        <taxon>Spirurina</taxon>
        <taxon>Spiruromorpha</taxon>
        <taxon>Filarioidea</taxon>
        <taxon>Setariidae</taxon>
        <taxon>Setaria</taxon>
    </lineage>
</organism>
<evidence type="ECO:0000256" key="3">
    <source>
        <dbReference type="ARBA" id="ARBA00022989"/>
    </source>
</evidence>
<evidence type="ECO:0000313" key="6">
    <source>
        <dbReference type="WBParaSite" id="sdigi.contig44.g2762.t1"/>
    </source>
</evidence>
<evidence type="ECO:0000256" key="1">
    <source>
        <dbReference type="ARBA" id="ARBA00004167"/>
    </source>
</evidence>
<keyword evidence="2" id="KW-0812">Transmembrane</keyword>
<dbReference type="InterPro" id="IPR009644">
    <property type="entry name" value="FKTN/MNN4/W02B3.4-1"/>
</dbReference>
<dbReference type="WBParaSite" id="sdigi.contig44.g2762.t1">
    <property type="protein sequence ID" value="sdigi.contig44.g2762.t1"/>
    <property type="gene ID" value="sdigi.contig44.g2762"/>
</dbReference>
<evidence type="ECO:0000256" key="2">
    <source>
        <dbReference type="ARBA" id="ARBA00022692"/>
    </source>
</evidence>
<keyword evidence="5" id="KW-1185">Reference proteome</keyword>
<reference evidence="6" key="1">
    <citation type="submission" date="2022-11" db="UniProtKB">
        <authorList>
            <consortium name="WormBaseParasite"/>
        </authorList>
    </citation>
    <scope>IDENTIFICATION</scope>
</reference>
<dbReference type="PANTHER" id="PTHR15407:SF28">
    <property type="entry name" value="RIBITOL-5-PHOSPHATE TRANSFERASE FKTN"/>
    <property type="match status" value="1"/>
</dbReference>
<protein>
    <submittedName>
        <fullName evidence="6">Fukutin</fullName>
    </submittedName>
</protein>
<name>A0A915PU34_9BILA</name>
<dbReference type="PANTHER" id="PTHR15407">
    <property type="entry name" value="FUKUTIN-RELATED"/>
    <property type="match status" value="1"/>
</dbReference>
<comment type="subcellular location">
    <subcellularLocation>
        <location evidence="1">Membrane</location>
        <topology evidence="1">Single-pass membrane protein</topology>
    </subcellularLocation>
</comment>
<dbReference type="Proteomes" id="UP000887581">
    <property type="component" value="Unplaced"/>
</dbReference>
<dbReference type="GO" id="GO:0016020">
    <property type="term" value="C:membrane"/>
    <property type="evidence" value="ECO:0007669"/>
    <property type="project" value="UniProtKB-SubCell"/>
</dbReference>
<evidence type="ECO:0000313" key="5">
    <source>
        <dbReference type="Proteomes" id="UP000887581"/>
    </source>
</evidence>
<keyword evidence="3" id="KW-1133">Transmembrane helix</keyword>
<evidence type="ECO:0000256" key="4">
    <source>
        <dbReference type="ARBA" id="ARBA00023136"/>
    </source>
</evidence>